<dbReference type="InterPro" id="IPR029034">
    <property type="entry name" value="Cystine-knot_cytokine"/>
</dbReference>
<dbReference type="PANTHER" id="PTHR11848:SF262">
    <property type="entry name" value="LD29161P"/>
    <property type="match status" value="1"/>
</dbReference>
<feature type="signal peptide" evidence="7">
    <location>
        <begin position="1"/>
        <end position="22"/>
    </location>
</feature>
<dbReference type="PANTHER" id="PTHR11848">
    <property type="entry name" value="TGF-BETA FAMILY"/>
    <property type="match status" value="1"/>
</dbReference>
<evidence type="ECO:0000259" key="8">
    <source>
        <dbReference type="PROSITE" id="PS51362"/>
    </source>
</evidence>
<sequence length="380" mass="43030">MCGWLLLLAAVCSAAMPDSTQAVQSAIGSCNYGCSKNRLASMDPNSALVREAQVQAIKNKILKHLGLRHAPNFTMPAERRKRILDLLSDEMGFAAEENYKTPGDEEVKFEEESKSSALFADEDLSCAPGVSENAIICLKFQIPKEIQSRVVANAEIGFSFPAGRNHSFQLREFRKDVRAGLNQPWLEGSLSGDRVRFDTTNLSRAWTMESSRTQRRQPQIRVLQVVCPTCSSLKQSDVQRLRDAELSRPFMMLKMDHSRMKRRTRRSVDCDLKNETPGCCRYPFEVDFHQIGWDWIILPKSYKPNFCRGTCNLEVNLQRQHTIVMSAYMKHYPSQAKKIELSMCCTGVKMSSLNIAYSVDGKNVHQSTLENMIVDECHCA</sequence>
<dbReference type="GeneID" id="100899512"/>
<dbReference type="PRINTS" id="PR00669">
    <property type="entry name" value="INHIBINA"/>
</dbReference>
<dbReference type="RefSeq" id="XP_003745948.2">
    <property type="nucleotide sequence ID" value="XM_003745900.3"/>
</dbReference>
<gene>
    <name evidence="10" type="primary">LOC100899512</name>
</gene>
<dbReference type="PROSITE" id="PS00250">
    <property type="entry name" value="TGF_BETA_1"/>
    <property type="match status" value="1"/>
</dbReference>
<dbReference type="GO" id="GO:0005125">
    <property type="term" value="F:cytokine activity"/>
    <property type="evidence" value="ECO:0007669"/>
    <property type="project" value="TreeGrafter"/>
</dbReference>
<keyword evidence="3" id="KW-0964">Secreted</keyword>
<keyword evidence="9" id="KW-1185">Reference proteome</keyword>
<organism evidence="9 10">
    <name type="scientific">Galendromus occidentalis</name>
    <name type="common">western predatory mite</name>
    <dbReference type="NCBI Taxonomy" id="34638"/>
    <lineage>
        <taxon>Eukaryota</taxon>
        <taxon>Metazoa</taxon>
        <taxon>Ecdysozoa</taxon>
        <taxon>Arthropoda</taxon>
        <taxon>Chelicerata</taxon>
        <taxon>Arachnida</taxon>
        <taxon>Acari</taxon>
        <taxon>Parasitiformes</taxon>
        <taxon>Mesostigmata</taxon>
        <taxon>Gamasina</taxon>
        <taxon>Phytoseioidea</taxon>
        <taxon>Phytoseiidae</taxon>
        <taxon>Typhlodrominae</taxon>
        <taxon>Galendromus</taxon>
    </lineage>
</organism>
<dbReference type="Pfam" id="PF00019">
    <property type="entry name" value="TGF_beta"/>
    <property type="match status" value="1"/>
</dbReference>
<evidence type="ECO:0000256" key="1">
    <source>
        <dbReference type="ARBA" id="ARBA00004613"/>
    </source>
</evidence>
<comment type="similarity">
    <text evidence="2 6">Belongs to the TGF-beta family.</text>
</comment>
<evidence type="ECO:0000313" key="9">
    <source>
        <dbReference type="Proteomes" id="UP000694867"/>
    </source>
</evidence>
<keyword evidence="5" id="KW-1015">Disulfide bond</keyword>
<dbReference type="Proteomes" id="UP000694867">
    <property type="component" value="Unplaced"/>
</dbReference>
<reference evidence="10" key="1">
    <citation type="submission" date="2025-08" db="UniProtKB">
        <authorList>
            <consortium name="RefSeq"/>
        </authorList>
    </citation>
    <scope>IDENTIFICATION</scope>
</reference>
<feature type="chain" id="PRO_5042552923" evidence="7">
    <location>
        <begin position="23"/>
        <end position="380"/>
    </location>
</feature>
<name>A0AAJ6QW96_9ACAR</name>
<feature type="domain" description="TGF-beta family profile" evidence="8">
    <location>
        <begin position="263"/>
        <end position="380"/>
    </location>
</feature>
<comment type="subcellular location">
    <subcellularLocation>
        <location evidence="1">Secreted</location>
    </subcellularLocation>
</comment>
<evidence type="ECO:0000256" key="4">
    <source>
        <dbReference type="ARBA" id="ARBA00023030"/>
    </source>
</evidence>
<dbReference type="Gene3D" id="2.60.120.970">
    <property type="match status" value="1"/>
</dbReference>
<evidence type="ECO:0000256" key="5">
    <source>
        <dbReference type="ARBA" id="ARBA00023157"/>
    </source>
</evidence>
<dbReference type="KEGG" id="goe:100899512"/>
<dbReference type="InterPro" id="IPR017948">
    <property type="entry name" value="TGFb_CS"/>
</dbReference>
<proteinExistence type="inferred from homology"/>
<protein>
    <submittedName>
        <fullName evidence="10">Growth/differentiation factor 11-like</fullName>
    </submittedName>
</protein>
<dbReference type="Gene3D" id="2.10.90.10">
    <property type="entry name" value="Cystine-knot cytokines"/>
    <property type="match status" value="1"/>
</dbReference>
<dbReference type="GO" id="GO:0005615">
    <property type="term" value="C:extracellular space"/>
    <property type="evidence" value="ECO:0007669"/>
    <property type="project" value="TreeGrafter"/>
</dbReference>
<evidence type="ECO:0000256" key="3">
    <source>
        <dbReference type="ARBA" id="ARBA00022525"/>
    </source>
</evidence>
<evidence type="ECO:0000256" key="2">
    <source>
        <dbReference type="ARBA" id="ARBA00006656"/>
    </source>
</evidence>
<dbReference type="GO" id="GO:0008083">
    <property type="term" value="F:growth factor activity"/>
    <property type="evidence" value="ECO:0007669"/>
    <property type="project" value="UniProtKB-KW"/>
</dbReference>
<dbReference type="CDD" id="cd13751">
    <property type="entry name" value="TGF_beta_GDF8_like"/>
    <property type="match status" value="1"/>
</dbReference>
<dbReference type="SMART" id="SM00204">
    <property type="entry name" value="TGFB"/>
    <property type="match status" value="1"/>
</dbReference>
<evidence type="ECO:0000313" key="10">
    <source>
        <dbReference type="RefSeq" id="XP_003745948.2"/>
    </source>
</evidence>
<dbReference type="SUPFAM" id="SSF57501">
    <property type="entry name" value="Cystine-knot cytokines"/>
    <property type="match status" value="1"/>
</dbReference>
<keyword evidence="4 6" id="KW-0339">Growth factor</keyword>
<dbReference type="PROSITE" id="PS51362">
    <property type="entry name" value="TGF_BETA_2"/>
    <property type="match status" value="1"/>
</dbReference>
<dbReference type="InterPro" id="IPR001839">
    <property type="entry name" value="TGF-b_C"/>
</dbReference>
<dbReference type="AlphaFoldDB" id="A0AAJ6QW96"/>
<keyword evidence="7" id="KW-0732">Signal</keyword>
<evidence type="ECO:0000256" key="7">
    <source>
        <dbReference type="SAM" id="SignalP"/>
    </source>
</evidence>
<dbReference type="InterPro" id="IPR015615">
    <property type="entry name" value="TGF-beta-rel"/>
</dbReference>
<evidence type="ECO:0000256" key="6">
    <source>
        <dbReference type="RuleBase" id="RU000354"/>
    </source>
</evidence>
<accession>A0AAJ6QW96</accession>